<dbReference type="FunFam" id="3.90.70.10:FF:000068">
    <property type="entry name" value="Cysteine protease 1"/>
    <property type="match status" value="1"/>
</dbReference>
<evidence type="ECO:0000256" key="8">
    <source>
        <dbReference type="ARBA" id="ARBA00066502"/>
    </source>
</evidence>
<organism evidence="13 14">
    <name type="scientific">Lactuca sativa</name>
    <name type="common">Garden lettuce</name>
    <dbReference type="NCBI Taxonomy" id="4236"/>
    <lineage>
        <taxon>Eukaryota</taxon>
        <taxon>Viridiplantae</taxon>
        <taxon>Streptophyta</taxon>
        <taxon>Embryophyta</taxon>
        <taxon>Tracheophyta</taxon>
        <taxon>Spermatophyta</taxon>
        <taxon>Magnoliopsida</taxon>
        <taxon>eudicotyledons</taxon>
        <taxon>Gunneridae</taxon>
        <taxon>Pentapetalae</taxon>
        <taxon>asterids</taxon>
        <taxon>campanulids</taxon>
        <taxon>Asterales</taxon>
        <taxon>Asteraceae</taxon>
        <taxon>Cichorioideae</taxon>
        <taxon>Cichorieae</taxon>
        <taxon>Lactucinae</taxon>
        <taxon>Lactuca</taxon>
    </lineage>
</organism>
<evidence type="ECO:0000256" key="5">
    <source>
        <dbReference type="ARBA" id="ARBA00023157"/>
    </source>
</evidence>
<dbReference type="Pfam" id="PF00112">
    <property type="entry name" value="Peptidase_C1"/>
    <property type="match status" value="1"/>
</dbReference>
<dbReference type="PRINTS" id="PR00705">
    <property type="entry name" value="PAPAIN"/>
</dbReference>
<feature type="domain" description="Cathepsin propeptide inhibitor" evidence="12">
    <location>
        <begin position="53"/>
        <end position="109"/>
    </location>
</feature>
<evidence type="ECO:0000256" key="7">
    <source>
        <dbReference type="ARBA" id="ARBA00058326"/>
    </source>
</evidence>
<evidence type="ECO:0000256" key="2">
    <source>
        <dbReference type="ARBA" id="ARBA00022670"/>
    </source>
</evidence>
<dbReference type="AlphaFoldDB" id="A0A9R1WH00"/>
<dbReference type="GO" id="GO:0004197">
    <property type="term" value="F:cysteine-type endopeptidase activity"/>
    <property type="evidence" value="ECO:0000318"/>
    <property type="project" value="GO_Central"/>
</dbReference>
<dbReference type="SUPFAM" id="SSF54001">
    <property type="entry name" value="Cysteine proteinases"/>
    <property type="match status" value="1"/>
</dbReference>
<accession>A0A9R1WH00</accession>
<evidence type="ECO:0000256" key="6">
    <source>
        <dbReference type="ARBA" id="ARBA00050389"/>
    </source>
</evidence>
<dbReference type="Proteomes" id="UP000235145">
    <property type="component" value="Unassembled WGS sequence"/>
</dbReference>
<comment type="caution">
    <text evidence="13">The sequence shown here is derived from an EMBL/GenBank/DDBJ whole genome shotgun (WGS) entry which is preliminary data.</text>
</comment>
<comment type="similarity">
    <text evidence="1">Belongs to the peptidase C1 family.</text>
</comment>
<dbReference type="PROSITE" id="PS00639">
    <property type="entry name" value="THIOL_PROTEASE_HIS"/>
    <property type="match status" value="1"/>
</dbReference>
<dbReference type="InterPro" id="IPR038765">
    <property type="entry name" value="Papain-like_cys_pep_sf"/>
</dbReference>
<dbReference type="EMBL" id="NBSK02000001">
    <property type="protein sequence ID" value="KAJ0226552.1"/>
    <property type="molecule type" value="Genomic_DNA"/>
</dbReference>
<feature type="chain" id="PRO_5040470700" description="Actinidain" evidence="10">
    <location>
        <begin position="21"/>
        <end position="358"/>
    </location>
</feature>
<keyword evidence="10" id="KW-0732">Signal</keyword>
<feature type="domain" description="Peptidase C1A papain C-terminal" evidence="11">
    <location>
        <begin position="140"/>
        <end position="354"/>
    </location>
</feature>
<dbReference type="InterPro" id="IPR013201">
    <property type="entry name" value="Prot_inhib_I29"/>
</dbReference>
<dbReference type="InterPro" id="IPR013128">
    <property type="entry name" value="Peptidase_C1A"/>
</dbReference>
<dbReference type="PANTHER" id="PTHR12411">
    <property type="entry name" value="CYSTEINE PROTEASE FAMILY C1-RELATED"/>
    <property type="match status" value="1"/>
</dbReference>
<dbReference type="InterPro" id="IPR025660">
    <property type="entry name" value="Pept_his_AS"/>
</dbReference>
<proteinExistence type="inferred from homology"/>
<dbReference type="EC" id="3.4.22.14" evidence="8"/>
<evidence type="ECO:0000313" key="14">
    <source>
        <dbReference type="Proteomes" id="UP000235145"/>
    </source>
</evidence>
<keyword evidence="4" id="KW-0788">Thiol protease</keyword>
<keyword evidence="5" id="KW-1015">Disulfide bond</keyword>
<name>A0A9R1WH00_LACSA</name>
<evidence type="ECO:0000256" key="10">
    <source>
        <dbReference type="SAM" id="SignalP"/>
    </source>
</evidence>
<sequence>MKLFSMPIFLIFALFLVSSAMDMSIIGYDITQTTTADTSASNWRTDEEVNAMYESWIVKHGKFYNTLGEKDNRFQIFKDNLKYIEEHNSGDHSYKLGLNKFSDLSIEEYRLGYTGAIPKGKSNKLKSDRYSPLSGDGDVLPDFVDWRCKGAVAAVKTQGQCGASWAFSAIGAVEGINQIVTGDLITLSEQQLIDCDTSNYGCDGGFITDAFDFIIKNGGIHSDKDYPYTAKDGKCDTSKKNTTLVSIDDYEYLLEESELALQKAVANQPISTGIDISSRDFMLYSSGIFSGVCGELVNHGVVVVGYGTENGKDYWVVRSSWGAEWGEEGYIRLERNIKQETGKCGITILASYPIKTSN</sequence>
<evidence type="ECO:0000259" key="11">
    <source>
        <dbReference type="SMART" id="SM00645"/>
    </source>
</evidence>
<comment type="function">
    <text evidence="7">Cysteine protease responsible for the cleavage of kiwellin into kissper and KiTH.</text>
</comment>
<dbReference type="InterPro" id="IPR000668">
    <property type="entry name" value="Peptidase_C1A_C"/>
</dbReference>
<dbReference type="Pfam" id="PF08246">
    <property type="entry name" value="Inhibitor_I29"/>
    <property type="match status" value="1"/>
</dbReference>
<keyword evidence="2" id="KW-0645">Protease</keyword>
<evidence type="ECO:0000313" key="13">
    <source>
        <dbReference type="EMBL" id="KAJ0226552.1"/>
    </source>
</evidence>
<dbReference type="GO" id="GO:0005764">
    <property type="term" value="C:lysosome"/>
    <property type="evidence" value="ECO:0000318"/>
    <property type="project" value="GO_Central"/>
</dbReference>
<evidence type="ECO:0000256" key="9">
    <source>
        <dbReference type="ARBA" id="ARBA00068904"/>
    </source>
</evidence>
<dbReference type="GO" id="GO:0005615">
    <property type="term" value="C:extracellular space"/>
    <property type="evidence" value="ECO:0000318"/>
    <property type="project" value="GO_Central"/>
</dbReference>
<dbReference type="SMART" id="SM00645">
    <property type="entry name" value="Pept_C1"/>
    <property type="match status" value="1"/>
</dbReference>
<evidence type="ECO:0000256" key="1">
    <source>
        <dbReference type="ARBA" id="ARBA00008455"/>
    </source>
</evidence>
<evidence type="ECO:0000256" key="4">
    <source>
        <dbReference type="ARBA" id="ARBA00022807"/>
    </source>
</evidence>
<dbReference type="OrthoDB" id="10253408at2759"/>
<protein>
    <recommendedName>
        <fullName evidence="9">Actinidain</fullName>
        <ecNumber evidence="8">3.4.22.14</ecNumber>
    </recommendedName>
</protein>
<dbReference type="GO" id="GO:0051603">
    <property type="term" value="P:proteolysis involved in protein catabolic process"/>
    <property type="evidence" value="ECO:0000318"/>
    <property type="project" value="GO_Central"/>
</dbReference>
<keyword evidence="3" id="KW-0378">Hydrolase</keyword>
<dbReference type="InterPro" id="IPR039417">
    <property type="entry name" value="Peptidase_C1A_papain-like"/>
</dbReference>
<gene>
    <name evidence="13" type="ORF">LSAT_V11C100009360</name>
</gene>
<dbReference type="SMART" id="SM00848">
    <property type="entry name" value="Inhibitor_I29"/>
    <property type="match status" value="1"/>
</dbReference>
<keyword evidence="14" id="KW-1185">Reference proteome</keyword>
<evidence type="ECO:0000259" key="12">
    <source>
        <dbReference type="SMART" id="SM00848"/>
    </source>
</evidence>
<dbReference type="CDD" id="cd02248">
    <property type="entry name" value="Peptidase_C1A"/>
    <property type="match status" value="1"/>
</dbReference>
<reference evidence="13 14" key="1">
    <citation type="journal article" date="2017" name="Nat. Commun.">
        <title>Genome assembly with in vitro proximity ligation data and whole-genome triplication in lettuce.</title>
        <authorList>
            <person name="Reyes-Chin-Wo S."/>
            <person name="Wang Z."/>
            <person name="Yang X."/>
            <person name="Kozik A."/>
            <person name="Arikit S."/>
            <person name="Song C."/>
            <person name="Xia L."/>
            <person name="Froenicke L."/>
            <person name="Lavelle D.O."/>
            <person name="Truco M.J."/>
            <person name="Xia R."/>
            <person name="Zhu S."/>
            <person name="Xu C."/>
            <person name="Xu H."/>
            <person name="Xu X."/>
            <person name="Cox K."/>
            <person name="Korf I."/>
            <person name="Meyers B.C."/>
            <person name="Michelmore R.W."/>
        </authorList>
    </citation>
    <scope>NUCLEOTIDE SEQUENCE [LARGE SCALE GENOMIC DNA]</scope>
    <source>
        <strain evidence="14">cv. Salinas</strain>
        <tissue evidence="13">Seedlings</tissue>
    </source>
</reference>
<feature type="signal peptide" evidence="10">
    <location>
        <begin position="1"/>
        <end position="20"/>
    </location>
</feature>
<comment type="catalytic activity">
    <reaction evidence="6">
        <text>Specificity close to that of papain.</text>
        <dbReference type="EC" id="3.4.22.14"/>
    </reaction>
</comment>
<evidence type="ECO:0000256" key="3">
    <source>
        <dbReference type="ARBA" id="ARBA00022801"/>
    </source>
</evidence>
<dbReference type="Gene3D" id="3.90.70.10">
    <property type="entry name" value="Cysteine proteinases"/>
    <property type="match status" value="1"/>
</dbReference>